<protein>
    <submittedName>
        <fullName evidence="2">ABC transporter permease</fullName>
    </submittedName>
</protein>
<proteinExistence type="predicted"/>
<evidence type="ECO:0000256" key="1">
    <source>
        <dbReference type="SAM" id="Phobius"/>
    </source>
</evidence>
<dbReference type="InterPro" id="IPR010540">
    <property type="entry name" value="CmpB_TMEM229"/>
</dbReference>
<feature type="transmembrane region" description="Helical" evidence="1">
    <location>
        <begin position="63"/>
        <end position="85"/>
    </location>
</feature>
<comment type="caution">
    <text evidence="2">The sequence shown here is derived from an EMBL/GenBank/DDBJ whole genome shotgun (WGS) entry which is preliminary data.</text>
</comment>
<dbReference type="RefSeq" id="WP_177718723.1">
    <property type="nucleotide sequence ID" value="NZ_JACRSQ010000003.1"/>
</dbReference>
<organism evidence="2 3">
    <name type="scientific">Bianquea renquensis</name>
    <dbReference type="NCBI Taxonomy" id="2763661"/>
    <lineage>
        <taxon>Bacteria</taxon>
        <taxon>Bacillati</taxon>
        <taxon>Bacillota</taxon>
        <taxon>Clostridia</taxon>
        <taxon>Eubacteriales</taxon>
        <taxon>Bianqueaceae</taxon>
        <taxon>Bianquea</taxon>
    </lineage>
</organism>
<sequence length="253" mass="28600">MLVCQYFVWFMLYSVIGWVYESIYCSIQQRQLVNRGFLNGPLCPIYGAGAILVLFLFRSLQNPALIFIAGALATGVLEYVTSWLMEKLFHARWWDYEDWRFNLHGRVCLAGVAAFGAMSVILIKGIHPLVAVLTSRMAPGAVGATAGVLLLLLLVDTAITTMRLLKLNEKLKQVHQHVIARIGESRLHAETMKKSVEEGIASLKTNGIASQMRELVQRLTKRDRRMLRSFPRFQSTRYGDVVDKLKEVLRGSK</sequence>
<dbReference type="Proteomes" id="UP000657006">
    <property type="component" value="Unassembled WGS sequence"/>
</dbReference>
<keyword evidence="1" id="KW-1133">Transmembrane helix</keyword>
<evidence type="ECO:0000313" key="3">
    <source>
        <dbReference type="Proteomes" id="UP000657006"/>
    </source>
</evidence>
<keyword evidence="1" id="KW-0472">Membrane</keyword>
<keyword evidence="1" id="KW-0812">Transmembrane</keyword>
<gene>
    <name evidence="2" type="ORF">H8730_03475</name>
</gene>
<reference evidence="2" key="1">
    <citation type="submission" date="2020-08" db="EMBL/GenBank/DDBJ databases">
        <title>Genome public.</title>
        <authorList>
            <person name="Liu C."/>
            <person name="Sun Q."/>
        </authorList>
    </citation>
    <scope>NUCLEOTIDE SEQUENCE</scope>
    <source>
        <strain evidence="2">NSJ-32</strain>
    </source>
</reference>
<accession>A0A926DSN8</accession>
<dbReference type="AlphaFoldDB" id="A0A926DSN8"/>
<feature type="transmembrane region" description="Helical" evidence="1">
    <location>
        <begin position="37"/>
        <end position="57"/>
    </location>
</feature>
<feature type="transmembrane region" description="Helical" evidence="1">
    <location>
        <begin position="106"/>
        <end position="126"/>
    </location>
</feature>
<dbReference type="EMBL" id="JACRSQ010000003">
    <property type="protein sequence ID" value="MBC8542609.1"/>
    <property type="molecule type" value="Genomic_DNA"/>
</dbReference>
<keyword evidence="3" id="KW-1185">Reference proteome</keyword>
<feature type="transmembrane region" description="Helical" evidence="1">
    <location>
        <begin position="6"/>
        <end position="25"/>
    </location>
</feature>
<dbReference type="Pfam" id="PF06541">
    <property type="entry name" value="ABC_trans_CmpB"/>
    <property type="match status" value="1"/>
</dbReference>
<evidence type="ECO:0000313" key="2">
    <source>
        <dbReference type="EMBL" id="MBC8542609.1"/>
    </source>
</evidence>
<name>A0A926DSN8_9FIRM</name>